<dbReference type="AlphaFoldDB" id="A0A0S7WK85"/>
<evidence type="ECO:0000313" key="1">
    <source>
        <dbReference type="EMBL" id="KPJ50560.1"/>
    </source>
</evidence>
<proteinExistence type="predicted"/>
<evidence type="ECO:0000313" key="2">
    <source>
        <dbReference type="Proteomes" id="UP000051124"/>
    </source>
</evidence>
<sequence length="196" mass="22288">MRNAVTALITITLASLVGGGGVVYAKKWQPYQFKGDERYEYNVMWENEENKEAVYVFDIKHTGEKTEEGEEIFEVSYTTRGKLPKSELGEQAAFGLWGAYGISLPMMFLNPMYTVFFAEMELEVGEKMSFFGAGMITVTAKEKVGGREGLVCQFYQEEELIAEWVIDPSLALPLRSRLFEDGEMESQIELIKYTAY</sequence>
<reference evidence="1 2" key="1">
    <citation type="journal article" date="2015" name="Microbiome">
        <title>Genomic resolution of linkages in carbon, nitrogen, and sulfur cycling among widespread estuary sediment bacteria.</title>
        <authorList>
            <person name="Baker B.J."/>
            <person name="Lazar C.S."/>
            <person name="Teske A.P."/>
            <person name="Dick G.J."/>
        </authorList>
    </citation>
    <scope>NUCLEOTIDE SEQUENCE [LARGE SCALE GENOMIC DNA]</scope>
    <source>
        <strain evidence="1">DG_26</strain>
    </source>
</reference>
<gene>
    <name evidence="1" type="ORF">AMJ40_02575</name>
</gene>
<dbReference type="Proteomes" id="UP000051124">
    <property type="component" value="Unassembled WGS sequence"/>
</dbReference>
<organism evidence="1 2">
    <name type="scientific">candidate division TA06 bacterium DG_26</name>
    <dbReference type="NCBI Taxonomy" id="1703771"/>
    <lineage>
        <taxon>Bacteria</taxon>
        <taxon>Bacteria division TA06</taxon>
    </lineage>
</organism>
<dbReference type="EMBL" id="LIZT01000018">
    <property type="protein sequence ID" value="KPJ50560.1"/>
    <property type="molecule type" value="Genomic_DNA"/>
</dbReference>
<evidence type="ECO:0008006" key="3">
    <source>
        <dbReference type="Google" id="ProtNLM"/>
    </source>
</evidence>
<accession>A0A0S7WK85</accession>
<protein>
    <recommendedName>
        <fullName evidence="3">DUF3108 domain-containing protein</fullName>
    </recommendedName>
</protein>
<comment type="caution">
    <text evidence="1">The sequence shown here is derived from an EMBL/GenBank/DDBJ whole genome shotgun (WGS) entry which is preliminary data.</text>
</comment>
<name>A0A0S7WK85_UNCT6</name>